<reference evidence="3" key="1">
    <citation type="submission" date="2022-03" db="EMBL/GenBank/DDBJ databases">
        <authorList>
            <person name="Sayadi A."/>
        </authorList>
    </citation>
    <scope>NUCLEOTIDE SEQUENCE</scope>
</reference>
<feature type="transmembrane region" description="Helical" evidence="2">
    <location>
        <begin position="69"/>
        <end position="91"/>
    </location>
</feature>
<keyword evidence="2" id="KW-1133">Transmembrane helix</keyword>
<name>A0A9P0K1L8_ACAOB</name>
<accession>A0A9P0K1L8</accession>
<organism evidence="3 4">
    <name type="scientific">Acanthoscelides obtectus</name>
    <name type="common">Bean weevil</name>
    <name type="synonym">Bruchus obtectus</name>
    <dbReference type="NCBI Taxonomy" id="200917"/>
    <lineage>
        <taxon>Eukaryota</taxon>
        <taxon>Metazoa</taxon>
        <taxon>Ecdysozoa</taxon>
        <taxon>Arthropoda</taxon>
        <taxon>Hexapoda</taxon>
        <taxon>Insecta</taxon>
        <taxon>Pterygota</taxon>
        <taxon>Neoptera</taxon>
        <taxon>Endopterygota</taxon>
        <taxon>Coleoptera</taxon>
        <taxon>Polyphaga</taxon>
        <taxon>Cucujiformia</taxon>
        <taxon>Chrysomeloidea</taxon>
        <taxon>Chrysomelidae</taxon>
        <taxon>Bruchinae</taxon>
        <taxon>Bruchini</taxon>
        <taxon>Acanthoscelides</taxon>
    </lineage>
</organism>
<feature type="region of interest" description="Disordered" evidence="1">
    <location>
        <begin position="28"/>
        <end position="53"/>
    </location>
</feature>
<keyword evidence="2" id="KW-0472">Membrane</keyword>
<dbReference type="Proteomes" id="UP001152888">
    <property type="component" value="Unassembled WGS sequence"/>
</dbReference>
<dbReference type="OrthoDB" id="10506500at2759"/>
<dbReference type="EMBL" id="CAKOFQ010006725">
    <property type="protein sequence ID" value="CAH1965459.1"/>
    <property type="molecule type" value="Genomic_DNA"/>
</dbReference>
<keyword evidence="2" id="KW-0812">Transmembrane</keyword>
<keyword evidence="4" id="KW-1185">Reference proteome</keyword>
<evidence type="ECO:0000313" key="3">
    <source>
        <dbReference type="EMBL" id="CAH1965459.1"/>
    </source>
</evidence>
<gene>
    <name evidence="3" type="ORF">ACAOBT_LOCUS6343</name>
</gene>
<sequence length="111" mass="12934">MTVASLTYFPTSAASGAKYYEQYYPMEPYEHPEGEGDEEVDPEPPMKMSQQDKIRNRPPRKWYCMVSSVLYLALVLITFILTIVALVFKVFEVQEKLERLRKKKEEADAFS</sequence>
<protein>
    <submittedName>
        <fullName evidence="3">Uncharacterized protein</fullName>
    </submittedName>
</protein>
<evidence type="ECO:0000313" key="4">
    <source>
        <dbReference type="Proteomes" id="UP001152888"/>
    </source>
</evidence>
<evidence type="ECO:0000256" key="1">
    <source>
        <dbReference type="SAM" id="MobiDB-lite"/>
    </source>
</evidence>
<evidence type="ECO:0000256" key="2">
    <source>
        <dbReference type="SAM" id="Phobius"/>
    </source>
</evidence>
<dbReference type="AlphaFoldDB" id="A0A9P0K1L8"/>
<comment type="caution">
    <text evidence="3">The sequence shown here is derived from an EMBL/GenBank/DDBJ whole genome shotgun (WGS) entry which is preliminary data.</text>
</comment>
<proteinExistence type="predicted"/>